<name>A0ABM9ZV90_9BACT</name>
<gene>
    <name evidence="1" type="ORF">HMPREF7215_0104</name>
</gene>
<comment type="caution">
    <text evidence="1">The sequence shown here is derived from an EMBL/GenBank/DDBJ whole genome shotgun (WGS) entry which is preliminary data.</text>
</comment>
<sequence length="101" mass="12241">MNGRPDFIFRRRKKKPGFFVAVRRTIVAFLERHRRERSYAKGRSKMFHVKRLSFARTAAGGPFTRRGLFVIMNRLFGRKREFHACKAQGKSWLLRHWREEF</sequence>
<proteinExistence type="predicted"/>
<dbReference type="EMBL" id="ADFP01000062">
    <property type="protein sequence ID" value="EFB90798.1"/>
    <property type="molecule type" value="Genomic_DNA"/>
</dbReference>
<dbReference type="Proteomes" id="UP000006462">
    <property type="component" value="Unassembled WGS sequence"/>
</dbReference>
<organism evidence="1 2">
    <name type="scientific">Pyramidobacter piscolens W5455</name>
    <dbReference type="NCBI Taxonomy" id="352165"/>
    <lineage>
        <taxon>Bacteria</taxon>
        <taxon>Thermotogati</taxon>
        <taxon>Synergistota</taxon>
        <taxon>Synergistia</taxon>
        <taxon>Synergistales</taxon>
        <taxon>Dethiosulfovibrionaceae</taxon>
        <taxon>Pyramidobacter</taxon>
    </lineage>
</organism>
<protein>
    <submittedName>
        <fullName evidence="1">Uncharacterized protein</fullName>
    </submittedName>
</protein>
<reference evidence="1 2" key="1">
    <citation type="submission" date="2009-12" db="EMBL/GenBank/DDBJ databases">
        <authorList>
            <person name="Shrivastava S."/>
            <person name="Madupu R."/>
            <person name="Durkin A.S."/>
            <person name="Torralba M."/>
            <person name="Methe B."/>
            <person name="Sutton G.G."/>
            <person name="Strausberg R.L."/>
            <person name="Nelson K.E."/>
        </authorList>
    </citation>
    <scope>NUCLEOTIDE SEQUENCE [LARGE SCALE GENOMIC DNA]</scope>
    <source>
        <strain evidence="1 2">W5455</strain>
    </source>
</reference>
<accession>A0ABM9ZV90</accession>
<evidence type="ECO:0000313" key="2">
    <source>
        <dbReference type="Proteomes" id="UP000006462"/>
    </source>
</evidence>
<evidence type="ECO:0000313" key="1">
    <source>
        <dbReference type="EMBL" id="EFB90798.1"/>
    </source>
</evidence>
<keyword evidence="2" id="KW-1185">Reference proteome</keyword>